<protein>
    <submittedName>
        <fullName evidence="2">Uncharacterized protein</fullName>
    </submittedName>
</protein>
<evidence type="ECO:0000313" key="3">
    <source>
        <dbReference type="Proteomes" id="UP000054024"/>
    </source>
</evidence>
<evidence type="ECO:0000313" key="2">
    <source>
        <dbReference type="EMBL" id="KUM79271.1"/>
    </source>
</evidence>
<comment type="caution">
    <text evidence="2">The sequence shown here is derived from an EMBL/GenBank/DDBJ whole genome shotgun (WGS) entry which is preliminary data.</text>
</comment>
<feature type="compositionally biased region" description="Low complexity" evidence="1">
    <location>
        <begin position="176"/>
        <end position="186"/>
    </location>
</feature>
<feature type="compositionally biased region" description="Basic and acidic residues" evidence="1">
    <location>
        <begin position="187"/>
        <end position="204"/>
    </location>
</feature>
<dbReference type="OrthoDB" id="4246477at2"/>
<organism evidence="2 3">
    <name type="scientific">Streptomyces curacoi</name>
    <dbReference type="NCBI Taxonomy" id="146536"/>
    <lineage>
        <taxon>Bacteria</taxon>
        <taxon>Bacillati</taxon>
        <taxon>Actinomycetota</taxon>
        <taxon>Actinomycetes</taxon>
        <taxon>Kitasatosporales</taxon>
        <taxon>Streptomycetaceae</taxon>
        <taxon>Streptomyces</taxon>
    </lineage>
</organism>
<feature type="region of interest" description="Disordered" evidence="1">
    <location>
        <begin position="176"/>
        <end position="242"/>
    </location>
</feature>
<feature type="compositionally biased region" description="Pro residues" evidence="1">
    <location>
        <begin position="223"/>
        <end position="236"/>
    </location>
</feature>
<accession>A0A117PGI2</accession>
<sequence length="242" mass="26012">MNRTPQEAAPTTRPVDVATMRAAVDRLLDPDAVPEALPPAADEIATLTLQLRGHIELLAPEVEQAAMRLKPGRRRWSVLECVWEARSRLEAEPSSRTGGAVGHARRLARVLDALCDHNEQLGVDGETRKQAAFRRLGDHQLRCATCRAVDDTGANLNLPCPEGDRLHDEYRRARRAGAGAAFPPRAGGEHDETHHEENPMREMICRMAGGGGGGQGGDGLPGEPWPGPQDPPPPDGGPKAIG</sequence>
<dbReference type="EMBL" id="LMWJ01000006">
    <property type="protein sequence ID" value="KUM79271.1"/>
    <property type="molecule type" value="Genomic_DNA"/>
</dbReference>
<dbReference type="Pfam" id="PF19979">
    <property type="entry name" value="DUF6415"/>
    <property type="match status" value="1"/>
</dbReference>
<proteinExistence type="predicted"/>
<feature type="compositionally biased region" description="Gly residues" evidence="1">
    <location>
        <begin position="208"/>
        <end position="220"/>
    </location>
</feature>
<evidence type="ECO:0000256" key="1">
    <source>
        <dbReference type="SAM" id="MobiDB-lite"/>
    </source>
</evidence>
<dbReference type="InterPro" id="IPR046300">
    <property type="entry name" value="DUF6415"/>
</dbReference>
<reference evidence="2 3" key="1">
    <citation type="submission" date="2015-10" db="EMBL/GenBank/DDBJ databases">
        <title>Draft genome sequence of Streptomyces curacoi DSM 40107, type strain for the species Streptomyces curacoi.</title>
        <authorList>
            <person name="Ruckert C."/>
            <person name="Winkler A."/>
            <person name="Kalinowski J."/>
            <person name="Kampfer P."/>
            <person name="Glaeser S."/>
        </authorList>
    </citation>
    <scope>NUCLEOTIDE SEQUENCE [LARGE SCALE GENOMIC DNA]</scope>
    <source>
        <strain evidence="2 3">DSM 40107</strain>
    </source>
</reference>
<name>A0A117PGI2_9ACTN</name>
<dbReference type="STRING" id="146536.AQI70_10580"/>
<keyword evidence="3" id="KW-1185">Reference proteome</keyword>
<dbReference type="Proteomes" id="UP000054024">
    <property type="component" value="Unassembled WGS sequence"/>
</dbReference>
<dbReference type="RefSeq" id="WP_062146864.1">
    <property type="nucleotide sequence ID" value="NZ_KQ947986.1"/>
</dbReference>
<gene>
    <name evidence="2" type="ORF">AQI70_10580</name>
</gene>
<dbReference type="AlphaFoldDB" id="A0A117PGI2"/>